<gene>
    <name evidence="2" type="ORF">MELLADRAFT_73154</name>
</gene>
<evidence type="ECO:0000256" key="1">
    <source>
        <dbReference type="SAM" id="SignalP"/>
    </source>
</evidence>
<dbReference type="KEGG" id="mlr:MELLADRAFT_73154"/>
<keyword evidence="3" id="KW-1185">Reference proteome</keyword>
<dbReference type="GeneID" id="18932299"/>
<dbReference type="PANTHER" id="PTHR34618:SF1">
    <property type="entry name" value="SECRETED PROTEIN"/>
    <property type="match status" value="1"/>
</dbReference>
<accession>F4S4B3</accession>
<evidence type="ECO:0000313" key="2">
    <source>
        <dbReference type="EMBL" id="EGG00492.1"/>
    </source>
</evidence>
<dbReference type="VEuPathDB" id="FungiDB:MELLADRAFT_73154"/>
<reference evidence="3" key="1">
    <citation type="journal article" date="2011" name="Proc. Natl. Acad. Sci. U.S.A.">
        <title>Obligate biotrophy features unraveled by the genomic analysis of rust fungi.</title>
        <authorList>
            <person name="Duplessis S."/>
            <person name="Cuomo C.A."/>
            <person name="Lin Y.-C."/>
            <person name="Aerts A."/>
            <person name="Tisserant E."/>
            <person name="Veneault-Fourrey C."/>
            <person name="Joly D.L."/>
            <person name="Hacquard S."/>
            <person name="Amselem J."/>
            <person name="Cantarel B.L."/>
            <person name="Chiu R."/>
            <person name="Coutinho P.M."/>
            <person name="Feau N."/>
            <person name="Field M."/>
            <person name="Frey P."/>
            <person name="Gelhaye E."/>
            <person name="Goldberg J."/>
            <person name="Grabherr M.G."/>
            <person name="Kodira C.D."/>
            <person name="Kohler A."/>
            <person name="Kuees U."/>
            <person name="Lindquist E.A."/>
            <person name="Lucas S.M."/>
            <person name="Mago R."/>
            <person name="Mauceli E."/>
            <person name="Morin E."/>
            <person name="Murat C."/>
            <person name="Pangilinan J.L."/>
            <person name="Park R."/>
            <person name="Pearson M."/>
            <person name="Quesneville H."/>
            <person name="Rouhier N."/>
            <person name="Sakthikumar S."/>
            <person name="Salamov A.A."/>
            <person name="Schmutz J."/>
            <person name="Selles B."/>
            <person name="Shapiro H."/>
            <person name="Tanguay P."/>
            <person name="Tuskan G.A."/>
            <person name="Henrissat B."/>
            <person name="Van de Peer Y."/>
            <person name="Rouze P."/>
            <person name="Ellis J.G."/>
            <person name="Dodds P.N."/>
            <person name="Schein J.E."/>
            <person name="Zhong S."/>
            <person name="Hamelin R.C."/>
            <person name="Grigoriev I.V."/>
            <person name="Szabo L.J."/>
            <person name="Martin F."/>
        </authorList>
    </citation>
    <scope>NUCLEOTIDE SEQUENCE [LARGE SCALE GENOMIC DNA]</scope>
    <source>
        <strain evidence="3">98AG31 / pathotype 3-4-7</strain>
    </source>
</reference>
<dbReference type="EMBL" id="GL883146">
    <property type="protein sequence ID" value="EGG00492.1"/>
    <property type="molecule type" value="Genomic_DNA"/>
</dbReference>
<dbReference type="HOGENOM" id="CLU_059608_0_0_1"/>
<dbReference type="RefSeq" id="XP_007416139.1">
    <property type="nucleotide sequence ID" value="XM_007416077.1"/>
</dbReference>
<feature type="signal peptide" evidence="1">
    <location>
        <begin position="1"/>
        <end position="30"/>
    </location>
</feature>
<name>F4S4B3_MELLP</name>
<organism evidence="3">
    <name type="scientific">Melampsora larici-populina (strain 98AG31 / pathotype 3-4-7)</name>
    <name type="common">Poplar leaf rust fungus</name>
    <dbReference type="NCBI Taxonomy" id="747676"/>
    <lineage>
        <taxon>Eukaryota</taxon>
        <taxon>Fungi</taxon>
        <taxon>Dikarya</taxon>
        <taxon>Basidiomycota</taxon>
        <taxon>Pucciniomycotina</taxon>
        <taxon>Pucciniomycetes</taxon>
        <taxon>Pucciniales</taxon>
        <taxon>Melampsoraceae</taxon>
        <taxon>Melampsora</taxon>
    </lineage>
</organism>
<dbReference type="Pfam" id="PF11327">
    <property type="entry name" value="Egh16-like"/>
    <property type="match status" value="1"/>
</dbReference>
<dbReference type="PANTHER" id="PTHR34618">
    <property type="entry name" value="SURFACE PROTEIN MAS1, PUTATIVE-RELATED"/>
    <property type="match status" value="1"/>
</dbReference>
<protein>
    <recommendedName>
        <fullName evidence="4">Secreted protein</fullName>
    </recommendedName>
</protein>
<keyword evidence="1" id="KW-0732">Signal</keyword>
<proteinExistence type="predicted"/>
<evidence type="ECO:0008006" key="4">
    <source>
        <dbReference type="Google" id="ProtNLM"/>
    </source>
</evidence>
<dbReference type="Proteomes" id="UP000001072">
    <property type="component" value="Unassembled WGS sequence"/>
</dbReference>
<sequence length="269" mass="27724">MSPRPMKNAVFAGLSAAMLWSVQILPYTESRYCSILNVNGGNGVTGHGFGIDASGRVPRTGTSGDAGADATAFTPGDNPNPVCGSVAKLHGAVNIADQTAKSIAAGVPTVLSNGSIPLDFFQVDRNGGGPAACEYSADGTGHSFEPMDVTLNLPGNFGAFPADRKTWRVVATFKEGSRCSGGPDKNICLVRCRAGQTSETAQKICGGCFIVKLDGTVAKKGSSGSSSGSDSSGYTLTSQQMDSLISVSVKLAKKNNLVAPKHTKRAHHQ</sequence>
<evidence type="ECO:0000313" key="3">
    <source>
        <dbReference type="Proteomes" id="UP000001072"/>
    </source>
</evidence>
<dbReference type="OrthoDB" id="3241054at2759"/>
<feature type="chain" id="PRO_5003315862" description="Secreted protein" evidence="1">
    <location>
        <begin position="31"/>
        <end position="269"/>
    </location>
</feature>
<dbReference type="InterPro" id="IPR021476">
    <property type="entry name" value="Egh16-like"/>
</dbReference>
<dbReference type="InParanoid" id="F4S4B3"/>
<dbReference type="AlphaFoldDB" id="F4S4B3"/>